<organism evidence="1 2">
    <name type="scientific">Aspergillus keveii</name>
    <dbReference type="NCBI Taxonomy" id="714993"/>
    <lineage>
        <taxon>Eukaryota</taxon>
        <taxon>Fungi</taxon>
        <taxon>Dikarya</taxon>
        <taxon>Ascomycota</taxon>
        <taxon>Pezizomycotina</taxon>
        <taxon>Eurotiomycetes</taxon>
        <taxon>Eurotiomycetidae</taxon>
        <taxon>Eurotiales</taxon>
        <taxon>Aspergillaceae</taxon>
        <taxon>Aspergillus</taxon>
        <taxon>Aspergillus subgen. Nidulantes</taxon>
    </lineage>
</organism>
<evidence type="ECO:0000313" key="2">
    <source>
        <dbReference type="Proteomes" id="UP001610563"/>
    </source>
</evidence>
<keyword evidence="2" id="KW-1185">Reference proteome</keyword>
<dbReference type="Proteomes" id="UP001610563">
    <property type="component" value="Unassembled WGS sequence"/>
</dbReference>
<dbReference type="EMBL" id="JBFTWV010000003">
    <property type="protein sequence ID" value="KAL2800593.1"/>
    <property type="molecule type" value="Genomic_DNA"/>
</dbReference>
<protein>
    <submittedName>
        <fullName evidence="1">Uncharacterized protein</fullName>
    </submittedName>
</protein>
<name>A0ABR4GNE3_9EURO</name>
<gene>
    <name evidence="1" type="ORF">BJX66DRAFT_150855</name>
</gene>
<comment type="caution">
    <text evidence="1">The sequence shown here is derived from an EMBL/GenBank/DDBJ whole genome shotgun (WGS) entry which is preliminary data.</text>
</comment>
<reference evidence="1 2" key="1">
    <citation type="submission" date="2024-07" db="EMBL/GenBank/DDBJ databases">
        <title>Section-level genome sequencing and comparative genomics of Aspergillus sections Usti and Cavernicolus.</title>
        <authorList>
            <consortium name="Lawrence Berkeley National Laboratory"/>
            <person name="Nybo J.L."/>
            <person name="Vesth T.C."/>
            <person name="Theobald S."/>
            <person name="Frisvad J.C."/>
            <person name="Larsen T.O."/>
            <person name="Kjaerboelling I."/>
            <person name="Rothschild-Mancinelli K."/>
            <person name="Lyhne E.K."/>
            <person name="Kogle M.E."/>
            <person name="Barry K."/>
            <person name="Clum A."/>
            <person name="Na H."/>
            <person name="Ledsgaard L."/>
            <person name="Lin J."/>
            <person name="Lipzen A."/>
            <person name="Kuo A."/>
            <person name="Riley R."/>
            <person name="Mondo S."/>
            <person name="Labutti K."/>
            <person name="Haridas S."/>
            <person name="Pangalinan J."/>
            <person name="Salamov A.A."/>
            <person name="Simmons B.A."/>
            <person name="Magnuson J.K."/>
            <person name="Chen J."/>
            <person name="Drula E."/>
            <person name="Henrissat B."/>
            <person name="Wiebenga A."/>
            <person name="Lubbers R.J."/>
            <person name="Gomes A.C."/>
            <person name="Makela M.R."/>
            <person name="Stajich J."/>
            <person name="Grigoriev I.V."/>
            <person name="Mortensen U.H."/>
            <person name="De Vries R.P."/>
            <person name="Baker S.E."/>
            <person name="Andersen M.R."/>
        </authorList>
    </citation>
    <scope>NUCLEOTIDE SEQUENCE [LARGE SCALE GENOMIC DNA]</scope>
    <source>
        <strain evidence="1 2">CBS 209.92</strain>
    </source>
</reference>
<sequence>MTPVSHNLPIIAQRDQPAGSYLPNLKSSSISGLTLDLVPPSFALPPHLFIPL</sequence>
<accession>A0ABR4GNE3</accession>
<evidence type="ECO:0000313" key="1">
    <source>
        <dbReference type="EMBL" id="KAL2800593.1"/>
    </source>
</evidence>
<proteinExistence type="predicted"/>